<name>A0A317UYQ9_9EURO</name>
<dbReference type="SUPFAM" id="SSF50129">
    <property type="entry name" value="GroES-like"/>
    <property type="match status" value="1"/>
</dbReference>
<proteinExistence type="predicted"/>
<dbReference type="Gene3D" id="3.90.180.10">
    <property type="entry name" value="Medium-chain alcohol dehydrogenases, catalytic domain"/>
    <property type="match status" value="1"/>
</dbReference>
<evidence type="ECO:0000256" key="2">
    <source>
        <dbReference type="ARBA" id="ARBA00023002"/>
    </source>
</evidence>
<comment type="caution">
    <text evidence="4">The sequence shown here is derived from an EMBL/GenBank/DDBJ whole genome shotgun (WGS) entry which is preliminary data.</text>
</comment>
<dbReference type="Gene3D" id="3.40.50.720">
    <property type="entry name" value="NAD(P)-binding Rossmann-like Domain"/>
    <property type="match status" value="1"/>
</dbReference>
<dbReference type="GO" id="GO:0016651">
    <property type="term" value="F:oxidoreductase activity, acting on NAD(P)H"/>
    <property type="evidence" value="ECO:0007669"/>
    <property type="project" value="TreeGrafter"/>
</dbReference>
<dbReference type="InterPro" id="IPR014189">
    <property type="entry name" value="Quinone_OxRdtase_PIG3"/>
</dbReference>
<dbReference type="STRING" id="1448321.A0A317UYQ9"/>
<evidence type="ECO:0000259" key="3">
    <source>
        <dbReference type="SMART" id="SM00829"/>
    </source>
</evidence>
<dbReference type="SMART" id="SM00829">
    <property type="entry name" value="PKS_ER"/>
    <property type="match status" value="1"/>
</dbReference>
<reference evidence="4 5" key="1">
    <citation type="submission" date="2016-12" db="EMBL/GenBank/DDBJ databases">
        <title>The genomes of Aspergillus section Nigri reveals drivers in fungal speciation.</title>
        <authorList>
            <consortium name="DOE Joint Genome Institute"/>
            <person name="Vesth T.C."/>
            <person name="Nybo J."/>
            <person name="Theobald S."/>
            <person name="Brandl J."/>
            <person name="Frisvad J.C."/>
            <person name="Nielsen K.F."/>
            <person name="Lyhne E.K."/>
            <person name="Kogle M.E."/>
            <person name="Kuo A."/>
            <person name="Riley R."/>
            <person name="Clum A."/>
            <person name="Nolan M."/>
            <person name="Lipzen A."/>
            <person name="Salamov A."/>
            <person name="Henrissat B."/>
            <person name="Wiebenga A."/>
            <person name="De Vries R.P."/>
            <person name="Grigoriev I.V."/>
            <person name="Mortensen U.H."/>
            <person name="Andersen M.R."/>
            <person name="Baker S.E."/>
        </authorList>
    </citation>
    <scope>NUCLEOTIDE SEQUENCE [LARGE SCALE GENOMIC DNA]</scope>
    <source>
        <strain evidence="4 5">CBS 117.55</strain>
    </source>
</reference>
<dbReference type="RefSeq" id="XP_025394577.1">
    <property type="nucleotide sequence ID" value="XM_025545577.1"/>
</dbReference>
<gene>
    <name evidence="4" type="ORF">BO70DRAFT_383278</name>
</gene>
<dbReference type="Pfam" id="PF13602">
    <property type="entry name" value="ADH_zinc_N_2"/>
    <property type="match status" value="1"/>
</dbReference>
<keyword evidence="1" id="KW-0521">NADP</keyword>
<dbReference type="VEuPathDB" id="FungiDB:BO70DRAFT_383278"/>
<organism evidence="4 5">
    <name type="scientific">Aspergillus heteromorphus CBS 117.55</name>
    <dbReference type="NCBI Taxonomy" id="1448321"/>
    <lineage>
        <taxon>Eukaryota</taxon>
        <taxon>Fungi</taxon>
        <taxon>Dikarya</taxon>
        <taxon>Ascomycota</taxon>
        <taxon>Pezizomycotina</taxon>
        <taxon>Eurotiomycetes</taxon>
        <taxon>Eurotiomycetidae</taxon>
        <taxon>Eurotiales</taxon>
        <taxon>Aspergillaceae</taxon>
        <taxon>Aspergillus</taxon>
        <taxon>Aspergillus subgen. Circumdati</taxon>
    </lineage>
</organism>
<evidence type="ECO:0000313" key="5">
    <source>
        <dbReference type="Proteomes" id="UP000247233"/>
    </source>
</evidence>
<sequence>MADMMKAVGIKGSKGSADALFIDELAVPKPGDGQALIKIKAFGLNRMDLLQREGKYPVPPQAPSTMGVEFSGVIKKLGVATGDSFEIGDSVFGLAYGGAYAEYIVVSTCMLIHKPQGLTWEEAAGIPETRFDHDYTSKTWITASQALYMVGEYAPGMSILWHAGASSVSIAGIQLAKIDNASAVYVTAGSQEKIDFCIGELGATAGYNYKEQDWASEIMKATNGRGVDIIVDFVGATHFQGNLDVAAQDARIVQLGQMSGSILSGNVDISGLLRKRLRFEGSTLRSRDEGYQKKLRDLLVDHALPKFNDQTFKIFIEKVFPFEEIAEAHRLLESNQTKGKIICTIN</sequence>
<dbReference type="AlphaFoldDB" id="A0A317UYQ9"/>
<keyword evidence="5" id="KW-1185">Reference proteome</keyword>
<feature type="domain" description="Enoyl reductase (ER)" evidence="3">
    <location>
        <begin position="15"/>
        <end position="343"/>
    </location>
</feature>
<dbReference type="Proteomes" id="UP000247233">
    <property type="component" value="Unassembled WGS sequence"/>
</dbReference>
<dbReference type="PANTHER" id="PTHR48106:SF18">
    <property type="entry name" value="QUINONE OXIDOREDUCTASE PIG3"/>
    <property type="match status" value="1"/>
</dbReference>
<protein>
    <submittedName>
        <fullName evidence="4">Quinone oxidoreductase putative</fullName>
    </submittedName>
</protein>
<dbReference type="PANTHER" id="PTHR48106">
    <property type="entry name" value="QUINONE OXIDOREDUCTASE PIG3-RELATED"/>
    <property type="match status" value="1"/>
</dbReference>
<evidence type="ECO:0000313" key="4">
    <source>
        <dbReference type="EMBL" id="PWY65657.1"/>
    </source>
</evidence>
<dbReference type="SUPFAM" id="SSF51735">
    <property type="entry name" value="NAD(P)-binding Rossmann-fold domains"/>
    <property type="match status" value="1"/>
</dbReference>
<dbReference type="Pfam" id="PF08240">
    <property type="entry name" value="ADH_N"/>
    <property type="match status" value="1"/>
</dbReference>
<evidence type="ECO:0000256" key="1">
    <source>
        <dbReference type="ARBA" id="ARBA00022857"/>
    </source>
</evidence>
<dbReference type="OrthoDB" id="203908at2759"/>
<dbReference type="GO" id="GO:0070402">
    <property type="term" value="F:NADPH binding"/>
    <property type="evidence" value="ECO:0007669"/>
    <property type="project" value="TreeGrafter"/>
</dbReference>
<dbReference type="EMBL" id="MSFL01000050">
    <property type="protein sequence ID" value="PWY65657.1"/>
    <property type="molecule type" value="Genomic_DNA"/>
</dbReference>
<dbReference type="CDD" id="cd05276">
    <property type="entry name" value="p53_inducible_oxidoreductase"/>
    <property type="match status" value="1"/>
</dbReference>
<dbReference type="InterPro" id="IPR011032">
    <property type="entry name" value="GroES-like_sf"/>
</dbReference>
<keyword evidence="2" id="KW-0560">Oxidoreductase</keyword>
<dbReference type="InterPro" id="IPR020843">
    <property type="entry name" value="ER"/>
</dbReference>
<dbReference type="InterPro" id="IPR036291">
    <property type="entry name" value="NAD(P)-bd_dom_sf"/>
</dbReference>
<dbReference type="GeneID" id="37067814"/>
<accession>A0A317UYQ9</accession>
<dbReference type="InterPro" id="IPR013154">
    <property type="entry name" value="ADH-like_N"/>
</dbReference>